<dbReference type="Gene3D" id="3.30.420.10">
    <property type="entry name" value="Ribonuclease H-like superfamily/Ribonuclease H"/>
    <property type="match status" value="1"/>
</dbReference>
<organism evidence="2 3">
    <name type="scientific">Carnegiea gigantea</name>
    <dbReference type="NCBI Taxonomy" id="171969"/>
    <lineage>
        <taxon>Eukaryota</taxon>
        <taxon>Viridiplantae</taxon>
        <taxon>Streptophyta</taxon>
        <taxon>Embryophyta</taxon>
        <taxon>Tracheophyta</taxon>
        <taxon>Spermatophyta</taxon>
        <taxon>Magnoliopsida</taxon>
        <taxon>eudicotyledons</taxon>
        <taxon>Gunneridae</taxon>
        <taxon>Pentapetalae</taxon>
        <taxon>Caryophyllales</taxon>
        <taxon>Cactineae</taxon>
        <taxon>Cactaceae</taxon>
        <taxon>Cactoideae</taxon>
        <taxon>Echinocereeae</taxon>
        <taxon>Carnegiea</taxon>
    </lineage>
</organism>
<sequence>MSCSICGHTEETNAHAVLSCPLASQQDTPLPGPPMIGYRKLNFDGSSLNNGFWGWGFVLRNHDGDVVPLGAKHGAHSAGPIIEEARSCLFAIKSAFAFGARSVIVEGDCLPLITILKSHQVYDDAVSLFARDILSFSARFDFVCWSFVKRGGNRVAHDIAHRQPFCL</sequence>
<evidence type="ECO:0000313" key="2">
    <source>
        <dbReference type="EMBL" id="KAJ8444310.1"/>
    </source>
</evidence>
<dbReference type="AlphaFoldDB" id="A0A9Q1KJX0"/>
<dbReference type="InterPro" id="IPR012337">
    <property type="entry name" value="RNaseH-like_sf"/>
</dbReference>
<dbReference type="EMBL" id="JAKOGI010000100">
    <property type="protein sequence ID" value="KAJ8444310.1"/>
    <property type="molecule type" value="Genomic_DNA"/>
</dbReference>
<dbReference type="OrthoDB" id="984775at2759"/>
<protein>
    <recommendedName>
        <fullName evidence="1">RNase H type-1 domain-containing protein</fullName>
    </recommendedName>
</protein>
<comment type="caution">
    <text evidence="2">The sequence shown here is derived from an EMBL/GenBank/DDBJ whole genome shotgun (WGS) entry which is preliminary data.</text>
</comment>
<dbReference type="Pfam" id="PF13456">
    <property type="entry name" value="RVT_3"/>
    <property type="match status" value="1"/>
</dbReference>
<name>A0A9Q1KJX0_9CARY</name>
<feature type="domain" description="RNase H type-1" evidence="1">
    <location>
        <begin position="42"/>
        <end position="162"/>
    </location>
</feature>
<dbReference type="InterPro" id="IPR052929">
    <property type="entry name" value="RNase_H-like_EbsB-rel"/>
</dbReference>
<dbReference type="PANTHER" id="PTHR47074:SF21">
    <property type="entry name" value="RNASE H TYPE-1 DOMAIN-CONTAINING PROTEIN"/>
    <property type="match status" value="1"/>
</dbReference>
<keyword evidence="3" id="KW-1185">Reference proteome</keyword>
<dbReference type="Proteomes" id="UP001153076">
    <property type="component" value="Unassembled WGS sequence"/>
</dbReference>
<dbReference type="InterPro" id="IPR036397">
    <property type="entry name" value="RNaseH_sf"/>
</dbReference>
<evidence type="ECO:0000259" key="1">
    <source>
        <dbReference type="Pfam" id="PF13456"/>
    </source>
</evidence>
<dbReference type="InterPro" id="IPR044730">
    <property type="entry name" value="RNase_H-like_dom_plant"/>
</dbReference>
<gene>
    <name evidence="2" type="ORF">Cgig2_019868</name>
</gene>
<dbReference type="SUPFAM" id="SSF53098">
    <property type="entry name" value="Ribonuclease H-like"/>
    <property type="match status" value="1"/>
</dbReference>
<reference evidence="2" key="1">
    <citation type="submission" date="2022-04" db="EMBL/GenBank/DDBJ databases">
        <title>Carnegiea gigantea Genome sequencing and assembly v2.</title>
        <authorList>
            <person name="Copetti D."/>
            <person name="Sanderson M.J."/>
            <person name="Burquez A."/>
            <person name="Wojciechowski M.F."/>
        </authorList>
    </citation>
    <scope>NUCLEOTIDE SEQUENCE</scope>
    <source>
        <strain evidence="2">SGP5-SGP5p</strain>
        <tissue evidence="2">Aerial part</tissue>
    </source>
</reference>
<dbReference type="GO" id="GO:0003676">
    <property type="term" value="F:nucleic acid binding"/>
    <property type="evidence" value="ECO:0007669"/>
    <property type="project" value="InterPro"/>
</dbReference>
<dbReference type="CDD" id="cd06222">
    <property type="entry name" value="RNase_H_like"/>
    <property type="match status" value="1"/>
</dbReference>
<dbReference type="GO" id="GO:0004523">
    <property type="term" value="F:RNA-DNA hybrid ribonuclease activity"/>
    <property type="evidence" value="ECO:0007669"/>
    <property type="project" value="InterPro"/>
</dbReference>
<evidence type="ECO:0000313" key="3">
    <source>
        <dbReference type="Proteomes" id="UP001153076"/>
    </source>
</evidence>
<dbReference type="PANTHER" id="PTHR47074">
    <property type="entry name" value="BNAC02G40300D PROTEIN"/>
    <property type="match status" value="1"/>
</dbReference>
<dbReference type="InterPro" id="IPR002156">
    <property type="entry name" value="RNaseH_domain"/>
</dbReference>
<proteinExistence type="predicted"/>
<accession>A0A9Q1KJX0</accession>